<dbReference type="AlphaFoldDB" id="A0AAV7XFT5"/>
<reference evidence="3" key="1">
    <citation type="submission" date="2022-12" db="EMBL/GenBank/DDBJ databases">
        <title>Chromosome-level genome assembly of the bean flower thrips Megalurothrips usitatus.</title>
        <authorList>
            <person name="Ma L."/>
            <person name="Liu Q."/>
            <person name="Li H."/>
            <person name="Cai W."/>
        </authorList>
    </citation>
    <scope>NUCLEOTIDE SEQUENCE</scope>
    <source>
        <strain evidence="3">Cailab_2022a</strain>
    </source>
</reference>
<keyword evidence="2" id="KW-1133">Transmembrane helix</keyword>
<dbReference type="EMBL" id="JAPTSV010000011">
    <property type="protein sequence ID" value="KAJ1522622.1"/>
    <property type="molecule type" value="Genomic_DNA"/>
</dbReference>
<evidence type="ECO:0000256" key="2">
    <source>
        <dbReference type="SAM" id="Phobius"/>
    </source>
</evidence>
<accession>A0AAV7XFT5</accession>
<dbReference type="EMBL" id="JAPTSV010000011">
    <property type="protein sequence ID" value="KAJ1522624.1"/>
    <property type="molecule type" value="Genomic_DNA"/>
</dbReference>
<keyword evidence="4" id="KW-1185">Reference proteome</keyword>
<keyword evidence="2" id="KW-0812">Transmembrane</keyword>
<sequence length="103" mass="10979">MCQVANNMDKALEAMEKAQPVEKAQPTGSAPAPAATTQQIVIIPSYSMRTIIFLSVLAIVIIALFPVVVVRLALASSELNPFGLHGGHNSTNQADHHTFLANE</sequence>
<keyword evidence="2" id="KW-0472">Membrane</keyword>
<feature type="compositionally biased region" description="Low complexity" evidence="1">
    <location>
        <begin position="24"/>
        <end position="34"/>
    </location>
</feature>
<dbReference type="EMBL" id="JAPTSV010000011">
    <property type="protein sequence ID" value="KAJ1522621.1"/>
    <property type="molecule type" value="Genomic_DNA"/>
</dbReference>
<dbReference type="Proteomes" id="UP001075354">
    <property type="component" value="Chromosome 11"/>
</dbReference>
<evidence type="ECO:0000313" key="3">
    <source>
        <dbReference type="EMBL" id="KAJ1522622.1"/>
    </source>
</evidence>
<organism evidence="3 4">
    <name type="scientific">Megalurothrips usitatus</name>
    <name type="common">bean blossom thrips</name>
    <dbReference type="NCBI Taxonomy" id="439358"/>
    <lineage>
        <taxon>Eukaryota</taxon>
        <taxon>Metazoa</taxon>
        <taxon>Ecdysozoa</taxon>
        <taxon>Arthropoda</taxon>
        <taxon>Hexapoda</taxon>
        <taxon>Insecta</taxon>
        <taxon>Pterygota</taxon>
        <taxon>Neoptera</taxon>
        <taxon>Paraneoptera</taxon>
        <taxon>Thysanoptera</taxon>
        <taxon>Terebrantia</taxon>
        <taxon>Thripoidea</taxon>
        <taxon>Thripidae</taxon>
        <taxon>Megalurothrips</taxon>
    </lineage>
</organism>
<comment type="caution">
    <text evidence="3">The sequence shown here is derived from an EMBL/GenBank/DDBJ whole genome shotgun (WGS) entry which is preliminary data.</text>
</comment>
<evidence type="ECO:0000256" key="1">
    <source>
        <dbReference type="SAM" id="MobiDB-lite"/>
    </source>
</evidence>
<proteinExistence type="predicted"/>
<gene>
    <name evidence="3" type="ORF">ONE63_001797</name>
</gene>
<name>A0AAV7XFT5_9NEOP</name>
<evidence type="ECO:0000313" key="4">
    <source>
        <dbReference type="Proteomes" id="UP001075354"/>
    </source>
</evidence>
<protein>
    <submittedName>
        <fullName evidence="3">Uncharacterized protein</fullName>
    </submittedName>
</protein>
<feature type="transmembrane region" description="Helical" evidence="2">
    <location>
        <begin position="51"/>
        <end position="74"/>
    </location>
</feature>
<feature type="region of interest" description="Disordered" evidence="1">
    <location>
        <begin position="15"/>
        <end position="34"/>
    </location>
</feature>